<comment type="caution">
    <text evidence="3">The sequence shown here is derived from an EMBL/GenBank/DDBJ whole genome shotgun (WGS) entry which is preliminary data.</text>
</comment>
<dbReference type="PROSITE" id="PS50076">
    <property type="entry name" value="DNAJ_2"/>
    <property type="match status" value="1"/>
</dbReference>
<reference evidence="3 4" key="1">
    <citation type="submission" date="2019-04" db="EMBL/GenBank/DDBJ databases">
        <title>High contiguity whole genome sequence and gene annotation resource for two Venturia nashicola isolates.</title>
        <authorList>
            <person name="Prokchorchik M."/>
            <person name="Won K."/>
            <person name="Lee Y."/>
            <person name="Choi E.D."/>
            <person name="Segonzac C."/>
            <person name="Sohn K.H."/>
        </authorList>
    </citation>
    <scope>NUCLEOTIDE SEQUENCE [LARGE SCALE GENOMIC DNA]</scope>
    <source>
        <strain evidence="3 4">PRI2</strain>
    </source>
</reference>
<dbReference type="STRING" id="86259.A0A4Z1NWZ6"/>
<evidence type="ECO:0000313" key="3">
    <source>
        <dbReference type="EMBL" id="TID15964.1"/>
    </source>
</evidence>
<dbReference type="EMBL" id="SNSC02000019">
    <property type="protein sequence ID" value="TID15964.1"/>
    <property type="molecule type" value="Genomic_DNA"/>
</dbReference>
<dbReference type="PRINTS" id="PR00625">
    <property type="entry name" value="JDOMAIN"/>
</dbReference>
<dbReference type="CDD" id="cd06257">
    <property type="entry name" value="DnaJ"/>
    <property type="match status" value="1"/>
</dbReference>
<dbReference type="PANTHER" id="PTHR24074">
    <property type="entry name" value="CO-CHAPERONE PROTEIN DJLA"/>
    <property type="match status" value="1"/>
</dbReference>
<keyword evidence="4" id="KW-1185">Reference proteome</keyword>
<feature type="domain" description="J" evidence="2">
    <location>
        <begin position="9"/>
        <end position="80"/>
    </location>
</feature>
<feature type="region of interest" description="Disordered" evidence="1">
    <location>
        <begin position="61"/>
        <end position="84"/>
    </location>
</feature>
<dbReference type="Gene3D" id="1.10.287.110">
    <property type="entry name" value="DnaJ domain"/>
    <property type="match status" value="1"/>
</dbReference>
<dbReference type="Pfam" id="PF00226">
    <property type="entry name" value="DnaJ"/>
    <property type="match status" value="1"/>
</dbReference>
<proteinExistence type="predicted"/>
<dbReference type="Proteomes" id="UP000298493">
    <property type="component" value="Unassembled WGS sequence"/>
</dbReference>
<dbReference type="InterPro" id="IPR001623">
    <property type="entry name" value="DnaJ_domain"/>
</dbReference>
<name>A0A4Z1NWZ6_9PEZI</name>
<keyword evidence="3" id="KW-0346">Stress response</keyword>
<dbReference type="InterPro" id="IPR050817">
    <property type="entry name" value="DjlA_DnaK_co-chaperone"/>
</dbReference>
<dbReference type="SMART" id="SM00271">
    <property type="entry name" value="DnaJ"/>
    <property type="match status" value="1"/>
</dbReference>
<dbReference type="SUPFAM" id="SSF46565">
    <property type="entry name" value="Chaperone J-domain"/>
    <property type="match status" value="1"/>
</dbReference>
<accession>A0A4Z1NWZ6</accession>
<sequence>MSTPMTPDRAYDALGLEEDTPRKEIRKAYFRLALKHHPDKAKNEQAKKRANEQFREIQSAYETLTQDRSEDAQPSLDALRRQKA</sequence>
<gene>
    <name evidence="3" type="ORF">E6O75_ATG09022</name>
</gene>
<dbReference type="AlphaFoldDB" id="A0A4Z1NWZ6"/>
<evidence type="ECO:0000259" key="2">
    <source>
        <dbReference type="PROSITE" id="PS50076"/>
    </source>
</evidence>
<evidence type="ECO:0000313" key="4">
    <source>
        <dbReference type="Proteomes" id="UP000298493"/>
    </source>
</evidence>
<organism evidence="3 4">
    <name type="scientific">Venturia nashicola</name>
    <dbReference type="NCBI Taxonomy" id="86259"/>
    <lineage>
        <taxon>Eukaryota</taxon>
        <taxon>Fungi</taxon>
        <taxon>Dikarya</taxon>
        <taxon>Ascomycota</taxon>
        <taxon>Pezizomycotina</taxon>
        <taxon>Dothideomycetes</taxon>
        <taxon>Pleosporomycetidae</taxon>
        <taxon>Venturiales</taxon>
        <taxon>Venturiaceae</taxon>
        <taxon>Venturia</taxon>
    </lineage>
</organism>
<protein>
    <submittedName>
        <fullName evidence="3">Heat shock protein DnaJ</fullName>
    </submittedName>
</protein>
<dbReference type="InterPro" id="IPR036869">
    <property type="entry name" value="J_dom_sf"/>
</dbReference>
<evidence type="ECO:0000256" key="1">
    <source>
        <dbReference type="SAM" id="MobiDB-lite"/>
    </source>
</evidence>